<evidence type="ECO:0000313" key="3">
    <source>
        <dbReference type="EMBL" id="MCW1923871.1"/>
    </source>
</evidence>
<keyword evidence="1" id="KW-0812">Transmembrane</keyword>
<comment type="caution">
    <text evidence="3">The sequence shown here is derived from an EMBL/GenBank/DDBJ whole genome shotgun (WGS) entry which is preliminary data.</text>
</comment>
<dbReference type="EMBL" id="JAPDDT010000006">
    <property type="protein sequence ID" value="MCW1923871.1"/>
    <property type="molecule type" value="Genomic_DNA"/>
</dbReference>
<organism evidence="3 4">
    <name type="scientific">Luteolibacter arcticus</name>
    <dbReference type="NCBI Taxonomy" id="1581411"/>
    <lineage>
        <taxon>Bacteria</taxon>
        <taxon>Pseudomonadati</taxon>
        <taxon>Verrucomicrobiota</taxon>
        <taxon>Verrucomicrobiia</taxon>
        <taxon>Verrucomicrobiales</taxon>
        <taxon>Verrucomicrobiaceae</taxon>
        <taxon>Luteolibacter</taxon>
    </lineage>
</organism>
<evidence type="ECO:0000313" key="4">
    <source>
        <dbReference type="Proteomes" id="UP001320876"/>
    </source>
</evidence>
<evidence type="ECO:0000256" key="1">
    <source>
        <dbReference type="SAM" id="Phobius"/>
    </source>
</evidence>
<keyword evidence="2" id="KW-0732">Signal</keyword>
<evidence type="ECO:0008006" key="5">
    <source>
        <dbReference type="Google" id="ProtNLM"/>
    </source>
</evidence>
<keyword evidence="1" id="KW-1133">Transmembrane helix</keyword>
<keyword evidence="4" id="KW-1185">Reference proteome</keyword>
<evidence type="ECO:0000256" key="2">
    <source>
        <dbReference type="SAM" id="SignalP"/>
    </source>
</evidence>
<dbReference type="RefSeq" id="WP_264487978.1">
    <property type="nucleotide sequence ID" value="NZ_JAPDDT010000006.1"/>
</dbReference>
<protein>
    <recommendedName>
        <fullName evidence="5">Lipocalin-like domain-containing protein</fullName>
    </recommendedName>
</protein>
<feature type="signal peptide" evidence="2">
    <location>
        <begin position="1"/>
        <end position="17"/>
    </location>
</feature>
<gene>
    <name evidence="3" type="ORF">OKA05_14985</name>
</gene>
<accession>A0ABT3GK72</accession>
<feature type="chain" id="PRO_5046781838" description="Lipocalin-like domain-containing protein" evidence="2">
    <location>
        <begin position="18"/>
        <end position="166"/>
    </location>
</feature>
<name>A0ABT3GK72_9BACT</name>
<keyword evidence="1" id="KW-0472">Membrane</keyword>
<feature type="transmembrane region" description="Helical" evidence="1">
    <location>
        <begin position="42"/>
        <end position="64"/>
    </location>
</feature>
<reference evidence="3 4" key="1">
    <citation type="submission" date="2022-10" db="EMBL/GenBank/DDBJ databases">
        <title>Luteolibacter arcticus strain CCTCC AB 2014275, whole genome shotgun sequencing project.</title>
        <authorList>
            <person name="Zhao G."/>
            <person name="Shen L."/>
        </authorList>
    </citation>
    <scope>NUCLEOTIDE SEQUENCE [LARGE SCALE GENOMIC DNA]</scope>
    <source>
        <strain evidence="3 4">CCTCC AB 2014275</strain>
    </source>
</reference>
<proteinExistence type="predicted"/>
<sequence length="166" mass="17909">MLALPCLAIATACFAGAAEEKPSLAKPAPPAPVLAPLAETDLIGAWVGVVGLEAAPTTVLLAFYRDKKAALIFFQPADDIDPKGKQGLTYDYPTTGNWKMKDGAVIFTPDPEEHPDAESIQLEITKPAKDRLVLNLGEQGKQAVKVKMAPATDRELKRWFDGKRPE</sequence>
<dbReference type="Proteomes" id="UP001320876">
    <property type="component" value="Unassembled WGS sequence"/>
</dbReference>